<feature type="chain" id="PRO_5014637819" description="Ada DNA repair metal-binding domain-containing protein" evidence="1">
    <location>
        <begin position="23"/>
        <end position="80"/>
    </location>
</feature>
<accession>A0A2M9R4R8</accession>
<dbReference type="AlphaFoldDB" id="A0A2M9R4R8"/>
<organism evidence="2 3">
    <name type="scientific">Avrilella dinanensis</name>
    <dbReference type="NCBI Taxonomy" id="2008672"/>
    <lineage>
        <taxon>Bacteria</taxon>
        <taxon>Pseudomonadati</taxon>
        <taxon>Bacteroidota</taxon>
        <taxon>Flavobacteriia</taxon>
        <taxon>Flavobacteriales</taxon>
        <taxon>Flavobacteriaceae</taxon>
        <taxon>Avrilella</taxon>
    </lineage>
</organism>
<name>A0A2M9R4R8_9FLAO</name>
<sequence length="80" mass="9168">MKNFFFLFVVSLWISFSGFAPANFTEDNITDIAKEQVVYVTKTGKKYHKGSCRYLKRSKIKTSKSKAQKQGYTACKVCKP</sequence>
<protein>
    <recommendedName>
        <fullName evidence="4">Ada DNA repair metal-binding domain-containing protein</fullName>
    </recommendedName>
</protein>
<evidence type="ECO:0000313" key="2">
    <source>
        <dbReference type="EMBL" id="PJR03857.1"/>
    </source>
</evidence>
<gene>
    <name evidence="2" type="ORF">CDL10_04455</name>
</gene>
<dbReference type="SUPFAM" id="SSF57884">
    <property type="entry name" value="Ada DNA repair protein, N-terminal domain (N-Ada 10)"/>
    <property type="match status" value="1"/>
</dbReference>
<evidence type="ECO:0008006" key="4">
    <source>
        <dbReference type="Google" id="ProtNLM"/>
    </source>
</evidence>
<dbReference type="RefSeq" id="WP_100677424.1">
    <property type="nucleotide sequence ID" value="NZ_NIPO01000001.1"/>
</dbReference>
<comment type="caution">
    <text evidence="2">The sequence shown here is derived from an EMBL/GenBank/DDBJ whole genome shotgun (WGS) entry which is preliminary data.</text>
</comment>
<feature type="signal peptide" evidence="1">
    <location>
        <begin position="1"/>
        <end position="22"/>
    </location>
</feature>
<keyword evidence="3" id="KW-1185">Reference proteome</keyword>
<evidence type="ECO:0000313" key="3">
    <source>
        <dbReference type="Proteomes" id="UP000231960"/>
    </source>
</evidence>
<dbReference type="Proteomes" id="UP000231960">
    <property type="component" value="Unassembled WGS sequence"/>
</dbReference>
<evidence type="ECO:0000256" key="1">
    <source>
        <dbReference type="SAM" id="SignalP"/>
    </source>
</evidence>
<keyword evidence="1" id="KW-0732">Signal</keyword>
<dbReference type="Gene3D" id="3.40.10.10">
    <property type="entry name" value="DNA Methylphosphotriester Repair Domain"/>
    <property type="match status" value="1"/>
</dbReference>
<dbReference type="OrthoDB" id="666576at2"/>
<proteinExistence type="predicted"/>
<dbReference type="EMBL" id="NIPO01000001">
    <property type="protein sequence ID" value="PJR03857.1"/>
    <property type="molecule type" value="Genomic_DNA"/>
</dbReference>
<reference evidence="2 3" key="1">
    <citation type="submission" date="2017-06" db="EMBL/GenBank/DDBJ databases">
        <title>Description of Avrilella dinanensis gen. nov. sp. nov.</title>
        <authorList>
            <person name="Leyer C."/>
            <person name="Sassi M."/>
            <person name="Minet J."/>
            <person name="Kayal S."/>
            <person name="Cattoir V."/>
        </authorList>
    </citation>
    <scope>NUCLEOTIDE SEQUENCE [LARGE SCALE GENOMIC DNA]</scope>
    <source>
        <strain evidence="2 3">UR159</strain>
    </source>
</reference>
<dbReference type="InterPro" id="IPR035451">
    <property type="entry name" value="Ada-like_dom_sf"/>
</dbReference>